<feature type="chain" id="PRO_5035886012" evidence="2">
    <location>
        <begin position="22"/>
        <end position="159"/>
    </location>
</feature>
<proteinExistence type="predicted"/>
<name>A0A8S1D3U4_9INSE</name>
<keyword evidence="4" id="KW-1185">Reference proteome</keyword>
<evidence type="ECO:0000256" key="2">
    <source>
        <dbReference type="SAM" id="SignalP"/>
    </source>
</evidence>
<sequence>MLTATTLSLLSAALAFKSVESKICDGFYANGIEDDESGVHWLSCPQEDQPFYYTECCATNQTLRCCPHGSIINYFDEQVVMIVSIVVISLCVLLIILTLVCCFSSNCPMYNFCRVTYTQGGVVAYSTKEEEPLTSPPDEPEQKSYIPSSAVKIKMMDEV</sequence>
<protein>
    <submittedName>
        <fullName evidence="3">Uncharacterized protein</fullName>
    </submittedName>
</protein>
<evidence type="ECO:0000256" key="1">
    <source>
        <dbReference type="SAM" id="Phobius"/>
    </source>
</evidence>
<keyword evidence="1" id="KW-0472">Membrane</keyword>
<comment type="caution">
    <text evidence="3">The sequence shown here is derived from an EMBL/GenBank/DDBJ whole genome shotgun (WGS) entry which is preliminary data.</text>
</comment>
<dbReference type="AlphaFoldDB" id="A0A8S1D3U4"/>
<evidence type="ECO:0000313" key="3">
    <source>
        <dbReference type="EMBL" id="CAB3376806.1"/>
    </source>
</evidence>
<keyword evidence="2" id="KW-0732">Signal</keyword>
<keyword evidence="1" id="KW-1133">Transmembrane helix</keyword>
<keyword evidence="1" id="KW-0812">Transmembrane</keyword>
<accession>A0A8S1D3U4</accession>
<organism evidence="3 4">
    <name type="scientific">Cloeon dipterum</name>
    <dbReference type="NCBI Taxonomy" id="197152"/>
    <lineage>
        <taxon>Eukaryota</taxon>
        <taxon>Metazoa</taxon>
        <taxon>Ecdysozoa</taxon>
        <taxon>Arthropoda</taxon>
        <taxon>Hexapoda</taxon>
        <taxon>Insecta</taxon>
        <taxon>Pterygota</taxon>
        <taxon>Palaeoptera</taxon>
        <taxon>Ephemeroptera</taxon>
        <taxon>Pisciforma</taxon>
        <taxon>Baetidae</taxon>
        <taxon>Cloeon</taxon>
    </lineage>
</organism>
<feature type="signal peptide" evidence="2">
    <location>
        <begin position="1"/>
        <end position="21"/>
    </location>
</feature>
<reference evidence="3 4" key="1">
    <citation type="submission" date="2020-04" db="EMBL/GenBank/DDBJ databases">
        <authorList>
            <person name="Alioto T."/>
            <person name="Alioto T."/>
            <person name="Gomez Garrido J."/>
        </authorList>
    </citation>
    <scope>NUCLEOTIDE SEQUENCE [LARGE SCALE GENOMIC DNA]</scope>
</reference>
<feature type="transmembrane region" description="Helical" evidence="1">
    <location>
        <begin position="79"/>
        <end position="104"/>
    </location>
</feature>
<evidence type="ECO:0000313" key="4">
    <source>
        <dbReference type="Proteomes" id="UP000494165"/>
    </source>
</evidence>
<dbReference type="Proteomes" id="UP000494165">
    <property type="component" value="Unassembled WGS sequence"/>
</dbReference>
<dbReference type="EMBL" id="CADEPI010000133">
    <property type="protein sequence ID" value="CAB3376806.1"/>
    <property type="molecule type" value="Genomic_DNA"/>
</dbReference>
<gene>
    <name evidence="3" type="ORF">CLODIP_2_CD12753</name>
</gene>
<dbReference type="OrthoDB" id="6336411at2759"/>